<evidence type="ECO:0000259" key="1">
    <source>
        <dbReference type="Pfam" id="PF18864"/>
    </source>
</evidence>
<reference evidence="3" key="1">
    <citation type="journal article" date="2019" name="Int. J. Syst. Evol. Microbiol.">
        <title>The Global Catalogue of Microorganisms (GCM) 10K type strain sequencing project: providing services to taxonomists for standard genome sequencing and annotation.</title>
        <authorList>
            <consortium name="The Broad Institute Genomics Platform"/>
            <consortium name="The Broad Institute Genome Sequencing Center for Infectious Disease"/>
            <person name="Wu L."/>
            <person name="Ma J."/>
        </authorList>
    </citation>
    <scope>NUCLEOTIDE SEQUENCE [LARGE SCALE GENOMIC DNA]</scope>
    <source>
        <strain evidence="3">JCM 17085</strain>
    </source>
</reference>
<dbReference type="EMBL" id="BAABCV010000009">
    <property type="protein sequence ID" value="GAA4100442.1"/>
    <property type="molecule type" value="Genomic_DNA"/>
</dbReference>
<protein>
    <recommendedName>
        <fullName evidence="1">AbiTii domain-containing protein</fullName>
    </recommendedName>
</protein>
<accession>A0ABP7WYZ9</accession>
<dbReference type="Pfam" id="PF18864">
    <property type="entry name" value="AbiTii"/>
    <property type="match status" value="1"/>
</dbReference>
<name>A0ABP7WYZ9_9SPHI</name>
<dbReference type="Proteomes" id="UP001500841">
    <property type="component" value="Unassembled WGS sequence"/>
</dbReference>
<dbReference type="RefSeq" id="WP_345105262.1">
    <property type="nucleotide sequence ID" value="NZ_BAABCV010000009.1"/>
</dbReference>
<organism evidence="2 3">
    <name type="scientific">Mucilaginibacter panaciglaebae</name>
    <dbReference type="NCBI Taxonomy" id="502331"/>
    <lineage>
        <taxon>Bacteria</taxon>
        <taxon>Pseudomonadati</taxon>
        <taxon>Bacteroidota</taxon>
        <taxon>Sphingobacteriia</taxon>
        <taxon>Sphingobacteriales</taxon>
        <taxon>Sphingobacteriaceae</taxon>
        <taxon>Mucilaginibacter</taxon>
    </lineage>
</organism>
<evidence type="ECO:0000313" key="2">
    <source>
        <dbReference type="EMBL" id="GAA4100442.1"/>
    </source>
</evidence>
<keyword evidence="3" id="KW-1185">Reference proteome</keyword>
<evidence type="ECO:0000313" key="3">
    <source>
        <dbReference type="Proteomes" id="UP001500841"/>
    </source>
</evidence>
<comment type="caution">
    <text evidence="2">The sequence shown here is derived from an EMBL/GenBank/DDBJ whole genome shotgun (WGS) entry which is preliminary data.</text>
</comment>
<feature type="domain" description="AbiTii" evidence="1">
    <location>
        <begin position="2"/>
        <end position="194"/>
    </location>
</feature>
<proteinExistence type="predicted"/>
<gene>
    <name evidence="2" type="ORF">GCM10022392_26270</name>
</gene>
<sequence>MVSDIIDSLSSEDDVTKPLLKTLAFARRIGNDELAKWASNELNGYSGGEPLPNYRYCKTSVLAVLGHGNNNITPESSLPMTCFDKEFQQMLMKKPFNESIAGLVALTKTSNQYIGKEFAVDMCRFLTDQAQKNGCRFSVRSCRQLVLISEIIGVITIIKTKLMELLLEVEKDYPSLNPLTADDDTKQQINTTVNQYLGNIYNINSSGDGNILNTGDNNQMGIS</sequence>
<dbReference type="InterPro" id="IPR041304">
    <property type="entry name" value="AbiTii"/>
</dbReference>